<reference evidence="8" key="1">
    <citation type="submission" date="2019-01" db="EMBL/GenBank/DDBJ databases">
        <title>Sinorhodobacter populi sp. nov. isolated from the symptomatic bark tissue of Populus euramericana canker.</title>
        <authorList>
            <person name="Li Y."/>
        </authorList>
    </citation>
    <scope>NUCLEOTIDE SEQUENCE [LARGE SCALE GENOMIC DNA]</scope>
    <source>
        <strain evidence="8">CGMCC 1.12963</strain>
    </source>
</reference>
<feature type="domain" description="DNA methylase N-4/N-6" evidence="6">
    <location>
        <begin position="74"/>
        <end position="355"/>
    </location>
</feature>
<dbReference type="GO" id="GO:0009007">
    <property type="term" value="F:site-specific DNA-methyltransferase (adenine-specific) activity"/>
    <property type="evidence" value="ECO:0007669"/>
    <property type="project" value="UniProtKB-EC"/>
</dbReference>
<organism evidence="7 8">
    <name type="scientific">Paenirhodobacter huangdaonensis</name>
    <dbReference type="NCBI Taxonomy" id="2501515"/>
    <lineage>
        <taxon>Bacteria</taxon>
        <taxon>Pseudomonadati</taxon>
        <taxon>Pseudomonadota</taxon>
        <taxon>Alphaproteobacteria</taxon>
        <taxon>Rhodobacterales</taxon>
        <taxon>Rhodobacter group</taxon>
        <taxon>Paenirhodobacter</taxon>
    </lineage>
</organism>
<evidence type="ECO:0000313" key="7">
    <source>
        <dbReference type="EMBL" id="RWR51567.1"/>
    </source>
</evidence>
<sequence>MTDAPEGNAPTEIEEPVPAARRREPTSTVGRGKAVTRTEAPATDRWTDGRTTIALADSLSQYESWETPGCIVSDGAYGVLGFEGDTSDHTGMPEWYEPHVAAWSRRATAQTVLWFWNSEIGWASVHPVLERHGWRYVNANIWDKGLGHIAGNVNTAKIRRFPVVSEVCVQYVFEPRINGKLLKHWLLEEWKRTGLPVREANRACGVADAAVRKYLDQGHLWYWMPPEKFQMMADYANEHGRPEGRPYFSQDGVAPMTGSDWALTRSPFNCPHGVTNVWQRPALRGDERIKANGTSGKAVHLNQKPLDLMHRIVSASTAPGSVVWEPFGGLFTASVAARRLGLRSFAAEIDPTYFHYGLERITQEACQDHLL</sequence>
<feature type="region of interest" description="Disordered" evidence="5">
    <location>
        <begin position="1"/>
        <end position="42"/>
    </location>
</feature>
<dbReference type="GO" id="GO:0032259">
    <property type="term" value="P:methylation"/>
    <property type="evidence" value="ECO:0007669"/>
    <property type="project" value="UniProtKB-KW"/>
</dbReference>
<protein>
    <recommendedName>
        <fullName evidence="4">Methyltransferase</fullName>
        <ecNumber evidence="4">2.1.1.-</ecNumber>
    </recommendedName>
</protein>
<dbReference type="AlphaFoldDB" id="A0A443LQZ3"/>
<dbReference type="InterPro" id="IPR002941">
    <property type="entry name" value="DNA_methylase_N4/N6"/>
</dbReference>
<dbReference type="SUPFAM" id="SSF53335">
    <property type="entry name" value="S-adenosyl-L-methionine-dependent methyltransferases"/>
    <property type="match status" value="1"/>
</dbReference>
<gene>
    <name evidence="7" type="ORF">EOW66_11325</name>
</gene>
<keyword evidence="2 7" id="KW-0808">Transferase</keyword>
<comment type="catalytic activity">
    <reaction evidence="3">
        <text>a 2'-deoxyadenosine in DNA + S-adenosyl-L-methionine = an N(6)-methyl-2'-deoxyadenosine in DNA + S-adenosyl-L-homocysteine + H(+)</text>
        <dbReference type="Rhea" id="RHEA:15197"/>
        <dbReference type="Rhea" id="RHEA-COMP:12418"/>
        <dbReference type="Rhea" id="RHEA-COMP:12419"/>
        <dbReference type="ChEBI" id="CHEBI:15378"/>
        <dbReference type="ChEBI" id="CHEBI:57856"/>
        <dbReference type="ChEBI" id="CHEBI:59789"/>
        <dbReference type="ChEBI" id="CHEBI:90615"/>
        <dbReference type="ChEBI" id="CHEBI:90616"/>
        <dbReference type="EC" id="2.1.1.72"/>
    </reaction>
</comment>
<dbReference type="GO" id="GO:0003677">
    <property type="term" value="F:DNA binding"/>
    <property type="evidence" value="ECO:0007669"/>
    <property type="project" value="InterPro"/>
</dbReference>
<proteinExistence type="inferred from homology"/>
<dbReference type="EMBL" id="SAVA01000006">
    <property type="protein sequence ID" value="RWR51567.1"/>
    <property type="molecule type" value="Genomic_DNA"/>
</dbReference>
<evidence type="ECO:0000259" key="6">
    <source>
        <dbReference type="Pfam" id="PF01555"/>
    </source>
</evidence>
<evidence type="ECO:0000313" key="8">
    <source>
        <dbReference type="Proteomes" id="UP000288071"/>
    </source>
</evidence>
<evidence type="ECO:0000256" key="4">
    <source>
        <dbReference type="RuleBase" id="RU362026"/>
    </source>
</evidence>
<dbReference type="PRINTS" id="PR00508">
    <property type="entry name" value="S21N4MTFRASE"/>
</dbReference>
<dbReference type="Gene3D" id="3.40.50.150">
    <property type="entry name" value="Vaccinia Virus protein VP39"/>
    <property type="match status" value="1"/>
</dbReference>
<evidence type="ECO:0000256" key="3">
    <source>
        <dbReference type="ARBA" id="ARBA00047942"/>
    </source>
</evidence>
<dbReference type="Pfam" id="PF01555">
    <property type="entry name" value="N6_N4_Mtase"/>
    <property type="match status" value="1"/>
</dbReference>
<keyword evidence="8" id="KW-1185">Reference proteome</keyword>
<dbReference type="InterPro" id="IPR001091">
    <property type="entry name" value="RM_Methyltransferase"/>
</dbReference>
<reference evidence="7 8" key="2">
    <citation type="submission" date="2019-01" db="EMBL/GenBank/DDBJ databases">
        <title>Sinorhodobacter populi sp. nov. isolated from the symptomatic bark tissue of Populus euramericana canker.</title>
        <authorList>
            <person name="Xu G."/>
        </authorList>
    </citation>
    <scope>NUCLEOTIDE SEQUENCE [LARGE SCALE GENOMIC DNA]</scope>
    <source>
        <strain evidence="7 8">CGMCC 1.12963</strain>
    </source>
</reference>
<comment type="similarity">
    <text evidence="4">Belongs to the N(4)/N(6)-methyltransferase family.</text>
</comment>
<evidence type="ECO:0000256" key="2">
    <source>
        <dbReference type="ARBA" id="ARBA00022679"/>
    </source>
</evidence>
<keyword evidence="1 7" id="KW-0489">Methyltransferase</keyword>
<dbReference type="RefSeq" id="WP_128156464.1">
    <property type="nucleotide sequence ID" value="NZ_JBHSOM010000026.1"/>
</dbReference>
<dbReference type="InterPro" id="IPR029063">
    <property type="entry name" value="SAM-dependent_MTases_sf"/>
</dbReference>
<dbReference type="GO" id="GO:0008170">
    <property type="term" value="F:N-methyltransferase activity"/>
    <property type="evidence" value="ECO:0007669"/>
    <property type="project" value="InterPro"/>
</dbReference>
<evidence type="ECO:0000256" key="5">
    <source>
        <dbReference type="SAM" id="MobiDB-lite"/>
    </source>
</evidence>
<dbReference type="EC" id="2.1.1.-" evidence="4"/>
<evidence type="ECO:0000256" key="1">
    <source>
        <dbReference type="ARBA" id="ARBA00022603"/>
    </source>
</evidence>
<accession>A0A443LQZ3</accession>
<comment type="caution">
    <text evidence="7">The sequence shown here is derived from an EMBL/GenBank/DDBJ whole genome shotgun (WGS) entry which is preliminary data.</text>
</comment>
<name>A0A443LQZ3_9RHOB</name>
<dbReference type="Proteomes" id="UP000288071">
    <property type="component" value="Unassembled WGS sequence"/>
</dbReference>